<sequence>MNIEDIKQQLETIDRTFPEAAVSAAFADPANLDW</sequence>
<evidence type="ECO:0000313" key="2">
    <source>
        <dbReference type="Proteomes" id="UP000004200"/>
    </source>
</evidence>
<gene>
    <name evidence="1" type="ORF">ThidrDRAFT_4401</name>
</gene>
<dbReference type="EMBL" id="AFWT01000059">
    <property type="protein sequence ID" value="EGV27795.1"/>
    <property type="molecule type" value="Genomic_DNA"/>
</dbReference>
<comment type="caution">
    <text evidence="1">The sequence shown here is derived from an EMBL/GenBank/DDBJ whole genome shotgun (WGS) entry which is preliminary data.</text>
</comment>
<dbReference type="Proteomes" id="UP000004200">
    <property type="component" value="Unassembled WGS sequence"/>
</dbReference>
<accession>G2E7Y7</accession>
<keyword evidence="2" id="KW-1185">Reference proteome</keyword>
<organism evidence="1 2">
    <name type="scientific">Thiorhodococcus drewsii AZ1</name>
    <dbReference type="NCBI Taxonomy" id="765913"/>
    <lineage>
        <taxon>Bacteria</taxon>
        <taxon>Pseudomonadati</taxon>
        <taxon>Pseudomonadota</taxon>
        <taxon>Gammaproteobacteria</taxon>
        <taxon>Chromatiales</taxon>
        <taxon>Chromatiaceae</taxon>
        <taxon>Thiorhodococcus</taxon>
    </lineage>
</organism>
<name>G2E7Y7_9GAMM</name>
<reference evidence="1 2" key="1">
    <citation type="submission" date="2011-06" db="EMBL/GenBank/DDBJ databases">
        <title>The draft genome of Thiorhodococcus drewsii AZ1.</title>
        <authorList>
            <consortium name="US DOE Joint Genome Institute (JGI-PGF)"/>
            <person name="Lucas S."/>
            <person name="Han J."/>
            <person name="Lapidus A."/>
            <person name="Cheng J.-F."/>
            <person name="Goodwin L."/>
            <person name="Pitluck S."/>
            <person name="Peters L."/>
            <person name="Land M.L."/>
            <person name="Hauser L."/>
            <person name="Vogl K."/>
            <person name="Liu Z."/>
            <person name="Imhoff J."/>
            <person name="Thiel V."/>
            <person name="Frigaard N.-U."/>
            <person name="Bryant D.A."/>
            <person name="Woyke T.J."/>
        </authorList>
    </citation>
    <scope>NUCLEOTIDE SEQUENCE [LARGE SCALE GENOMIC DNA]</scope>
    <source>
        <strain evidence="1 2">AZ1</strain>
    </source>
</reference>
<dbReference type="AlphaFoldDB" id="G2E7Y7"/>
<protein>
    <submittedName>
        <fullName evidence="1">Uncharacterized protein</fullName>
    </submittedName>
</protein>
<evidence type="ECO:0000313" key="1">
    <source>
        <dbReference type="EMBL" id="EGV27795.1"/>
    </source>
</evidence>
<proteinExistence type="predicted"/>